<dbReference type="GO" id="GO:1901135">
    <property type="term" value="P:carbohydrate derivative metabolic process"/>
    <property type="evidence" value="ECO:0007669"/>
    <property type="project" value="InterPro"/>
</dbReference>
<dbReference type="GO" id="GO:0097367">
    <property type="term" value="F:carbohydrate derivative binding"/>
    <property type="evidence" value="ECO:0007669"/>
    <property type="project" value="InterPro"/>
</dbReference>
<evidence type="ECO:0000259" key="3">
    <source>
        <dbReference type="PROSITE" id="PS51464"/>
    </source>
</evidence>
<protein>
    <recommendedName>
        <fullName evidence="3">SIS domain-containing protein</fullName>
    </recommendedName>
</protein>
<dbReference type="Pfam" id="PF10432">
    <property type="entry name" value="bact-PGI_C"/>
    <property type="match status" value="1"/>
</dbReference>
<dbReference type="InterPro" id="IPR001347">
    <property type="entry name" value="SIS_dom"/>
</dbReference>
<accession>A0A6J4IAL4</accession>
<comment type="similarity">
    <text evidence="1">Belongs to the PGI/PMI family.</text>
</comment>
<dbReference type="InterPro" id="IPR019490">
    <property type="entry name" value="Glu6P/Mann6P_isomerase_C"/>
</dbReference>
<reference evidence="4" key="1">
    <citation type="submission" date="2020-02" db="EMBL/GenBank/DDBJ databases">
        <authorList>
            <person name="Meier V. D."/>
        </authorList>
    </citation>
    <scope>NUCLEOTIDE SEQUENCE</scope>
    <source>
        <strain evidence="4">AVDCRST_MAG10</strain>
    </source>
</reference>
<keyword evidence="2" id="KW-0413">Isomerase</keyword>
<evidence type="ECO:0000313" key="4">
    <source>
        <dbReference type="EMBL" id="CAA9247247.1"/>
    </source>
</evidence>
<dbReference type="GO" id="GO:0005975">
    <property type="term" value="P:carbohydrate metabolic process"/>
    <property type="evidence" value="ECO:0007669"/>
    <property type="project" value="InterPro"/>
</dbReference>
<dbReference type="PROSITE" id="PS51464">
    <property type="entry name" value="SIS"/>
    <property type="match status" value="1"/>
</dbReference>
<dbReference type="Pfam" id="PF01380">
    <property type="entry name" value="SIS"/>
    <property type="match status" value="1"/>
</dbReference>
<gene>
    <name evidence="4" type="ORF">AVDCRST_MAG10-2057</name>
</gene>
<dbReference type="EMBL" id="CADCTB010000128">
    <property type="protein sequence ID" value="CAA9247247.1"/>
    <property type="molecule type" value="Genomic_DNA"/>
</dbReference>
<sequence>MTFVKEAPAGVLDTQHMLDAALALPEQVCVARDEARGLDGLPDREEIEQVVVLGMGGSGIAGDVLMAAAGPYLPLPVLVFRSYHVPAFVDEGTLVFAISFSGDTEETVEAVTAAALQGARVVAVTRGGELGHLAESWGVPVVGVPDDIPQPRAGLGALAIPPLVVLEDIGLFPGATYWIDAAVEQLRTRRDQLSKSDNLAQQLARRIARTMPLIHGGGGLGAVAAQRWKTDINENAKCPAFWNAQSELCHNEVSGWGQHGDVTRQLFTLVNLRHDFEHPQVMHRFNITADLLDEVVSSVEQVQAEGEGELAQLLDLILVGNVTSLHMAYQEGIDPGPIPAQEQIKDALLTAAGEDEGASE</sequence>
<name>A0A6J4IAL4_9ACTN</name>
<organism evidence="4">
    <name type="scientific">uncultured Acidimicrobiales bacterium</name>
    <dbReference type="NCBI Taxonomy" id="310071"/>
    <lineage>
        <taxon>Bacteria</taxon>
        <taxon>Bacillati</taxon>
        <taxon>Actinomycetota</taxon>
        <taxon>Acidimicrobiia</taxon>
        <taxon>Acidimicrobiales</taxon>
        <taxon>environmental samples</taxon>
    </lineage>
</organism>
<dbReference type="InterPro" id="IPR035484">
    <property type="entry name" value="SIS_PGI/PMI_1"/>
</dbReference>
<dbReference type="CDD" id="cd05017">
    <property type="entry name" value="SIS_PGI_PMI_1"/>
    <property type="match status" value="1"/>
</dbReference>
<dbReference type="InterPro" id="IPR046348">
    <property type="entry name" value="SIS_dom_sf"/>
</dbReference>
<dbReference type="AlphaFoldDB" id="A0A6J4IAL4"/>
<feature type="domain" description="SIS" evidence="3">
    <location>
        <begin position="38"/>
        <end position="193"/>
    </location>
</feature>
<dbReference type="GO" id="GO:0004476">
    <property type="term" value="F:mannose-6-phosphate isomerase activity"/>
    <property type="evidence" value="ECO:0007669"/>
    <property type="project" value="InterPro"/>
</dbReference>
<evidence type="ECO:0000256" key="1">
    <source>
        <dbReference type="ARBA" id="ARBA00010523"/>
    </source>
</evidence>
<proteinExistence type="inferred from homology"/>
<evidence type="ECO:0000256" key="2">
    <source>
        <dbReference type="ARBA" id="ARBA00023235"/>
    </source>
</evidence>
<dbReference type="SUPFAM" id="SSF53697">
    <property type="entry name" value="SIS domain"/>
    <property type="match status" value="1"/>
</dbReference>
<dbReference type="CDD" id="cd05637">
    <property type="entry name" value="SIS_PGI_PMI_2"/>
    <property type="match status" value="1"/>
</dbReference>
<dbReference type="Gene3D" id="3.40.50.10490">
    <property type="entry name" value="Glucose-6-phosphate isomerase like protein, domain 1"/>
    <property type="match status" value="2"/>
</dbReference>
<dbReference type="GO" id="GO:0004347">
    <property type="term" value="F:glucose-6-phosphate isomerase activity"/>
    <property type="evidence" value="ECO:0007669"/>
    <property type="project" value="InterPro"/>
</dbReference>